<evidence type="ECO:0000313" key="3">
    <source>
        <dbReference type="Proteomes" id="UP000646548"/>
    </source>
</evidence>
<reference evidence="2" key="1">
    <citation type="journal article" name="BMC Genomics">
        <title>Long-read sequencing and de novo genome assembly of marine medaka (Oryzias melastigma).</title>
        <authorList>
            <person name="Liang P."/>
            <person name="Saqib H.S.A."/>
            <person name="Ni X."/>
            <person name="Shen Y."/>
        </authorList>
    </citation>
    <scope>NUCLEOTIDE SEQUENCE</scope>
    <source>
        <strain evidence="2">Bigg-433</strain>
    </source>
</reference>
<dbReference type="PANTHER" id="PTHR46791:SF5">
    <property type="entry name" value="CLR5 DOMAIN-CONTAINING PROTEIN-RELATED"/>
    <property type="match status" value="1"/>
</dbReference>
<dbReference type="PANTHER" id="PTHR46791">
    <property type="entry name" value="EXPRESSED PROTEIN"/>
    <property type="match status" value="1"/>
</dbReference>
<gene>
    <name evidence="2" type="ORF">FQA47_009395</name>
</gene>
<dbReference type="InterPro" id="IPR058913">
    <property type="entry name" value="Integrase_dom_put"/>
</dbReference>
<name>A0A834FFG6_ORYME</name>
<proteinExistence type="predicted"/>
<comment type="caution">
    <text evidence="2">The sequence shown here is derived from an EMBL/GenBank/DDBJ whole genome shotgun (WGS) entry which is preliminary data.</text>
</comment>
<evidence type="ECO:0000313" key="2">
    <source>
        <dbReference type="EMBL" id="KAF6729617.1"/>
    </source>
</evidence>
<protein>
    <recommendedName>
        <fullName evidence="1">Integrase core domain-containing protein</fullName>
    </recommendedName>
</protein>
<accession>A0A834FFG6</accession>
<organism evidence="2 3">
    <name type="scientific">Oryzias melastigma</name>
    <name type="common">Marine medaka</name>
    <dbReference type="NCBI Taxonomy" id="30732"/>
    <lineage>
        <taxon>Eukaryota</taxon>
        <taxon>Metazoa</taxon>
        <taxon>Chordata</taxon>
        <taxon>Craniata</taxon>
        <taxon>Vertebrata</taxon>
        <taxon>Euteleostomi</taxon>
        <taxon>Actinopterygii</taxon>
        <taxon>Neopterygii</taxon>
        <taxon>Teleostei</taxon>
        <taxon>Neoteleostei</taxon>
        <taxon>Acanthomorphata</taxon>
        <taxon>Ovalentaria</taxon>
        <taxon>Atherinomorphae</taxon>
        <taxon>Beloniformes</taxon>
        <taxon>Adrianichthyidae</taxon>
        <taxon>Oryziinae</taxon>
        <taxon>Oryzias</taxon>
    </lineage>
</organism>
<sequence length="397" mass="45443">MAALEPYRDFINDLFRNGKTHAEISSSLQQMDIDKCSVSTVRRFCHQHCLRRKKHISDSELENAVSMSIYETGPSYGRKFMTGYLSSMGVHAGESRVGRILREIHQPYHELRCQGARNLNPVPYHAEYMGHKLHLDQNEKLGMFGVTHVLAVDGYSSKIVAHATMPVKNNLVIYEEVYRSSVINHGMWDQLRVDHGREFYLSLYIQEKLSGHRHNINRSPYLQTTSSKNLRVERIWPEVNNRVNYPLKRSLVHLLDQEVINMEDNLTKFCISNLTCQLSQIGLDRVVRSWNGHRIPGRGIPNELAAGGCPAKISEDLLPSATISASMYEEELGSSLTWVSVFGTDPFSSEEDRCRAEQDFAENYPDISLLLNQVVNNDCYPFQEALLYLMNVAQKYE</sequence>
<dbReference type="Pfam" id="PF24764">
    <property type="entry name" value="rva_4"/>
    <property type="match status" value="1"/>
</dbReference>
<evidence type="ECO:0000259" key="1">
    <source>
        <dbReference type="Pfam" id="PF24764"/>
    </source>
</evidence>
<dbReference type="AlphaFoldDB" id="A0A834FFG6"/>
<feature type="domain" description="Integrase core" evidence="1">
    <location>
        <begin position="131"/>
        <end position="295"/>
    </location>
</feature>
<dbReference type="EMBL" id="WKFB01000253">
    <property type="protein sequence ID" value="KAF6729617.1"/>
    <property type="molecule type" value="Genomic_DNA"/>
</dbReference>
<dbReference type="Proteomes" id="UP000646548">
    <property type="component" value="Unassembled WGS sequence"/>
</dbReference>